<dbReference type="Proteomes" id="UP000015527">
    <property type="component" value="Unassembled WGS sequence"/>
</dbReference>
<feature type="transmembrane region" description="Helical" evidence="5">
    <location>
        <begin position="330"/>
        <end position="351"/>
    </location>
</feature>
<evidence type="ECO:0000256" key="4">
    <source>
        <dbReference type="ARBA" id="ARBA00023136"/>
    </source>
</evidence>
<evidence type="ECO:0000313" key="7">
    <source>
        <dbReference type="EMBL" id="EQB15316.1"/>
    </source>
</evidence>
<accession>T0HG62</accession>
<sequence>MNRQAVQAFAGTALVLAALGGAYYAIHAALYVACVSTAGVVSFLVCLRRAHRDDMALRSLICVVAMPLLAWSLTGARLLHLAMCLWVPLLAGRPERIAPLYLFSLLLLPPLDTPVELGALKLFDFGVQDGLAVGAAVAIWLKPLGTGSRIASDGWVALLLLMLGMALSRETSATNFLRTTVNLVLDLGLPYYILSRGIADVDGQRGALRWLACGGVALTAVLMLETWRSWPIYNELYGQYNVPMVLLVKARGGLLRAGGPFVEPTSMALVLALCLAALSVLRDDFRSRAQYMGLLAMTFVGVCAPQSRGAWIGLGLAVIAMAIYRGRWRALLATGASLGMVIGLVILTAMLSPGFAEALGLSGGSASETTTYRRELFEQGKDAFWQSPLLGHSMPQLNILLADLRQGEGIIDFVNTYLWIALIGGTAGLLIFIGNFLDPLIALWKRRRQLHRTPAEAPAAFAFGVLVMLGEMLFFTSFGGRPAFLTLGLFGLGAAILRRPGSIAHEARRPLPEPVS</sequence>
<feature type="transmembrane region" description="Helical" evidence="5">
    <location>
        <begin position="457"/>
        <end position="476"/>
    </location>
</feature>
<evidence type="ECO:0000256" key="1">
    <source>
        <dbReference type="ARBA" id="ARBA00004141"/>
    </source>
</evidence>
<feature type="transmembrane region" description="Helical" evidence="5">
    <location>
        <begin position="59"/>
        <end position="79"/>
    </location>
</feature>
<keyword evidence="2 5" id="KW-0812">Transmembrane</keyword>
<keyword evidence="4 5" id="KW-0472">Membrane</keyword>
<dbReference type="PATRIC" id="fig|1096930.3.peg.2351"/>
<feature type="domain" description="O-antigen ligase-related" evidence="6">
    <location>
        <begin position="295"/>
        <end position="433"/>
    </location>
</feature>
<dbReference type="EMBL" id="ATHL01000076">
    <property type="protein sequence ID" value="EQB15316.1"/>
    <property type="molecule type" value="Genomic_DNA"/>
</dbReference>
<proteinExistence type="predicted"/>
<keyword evidence="3 5" id="KW-1133">Transmembrane helix</keyword>
<feature type="transmembrane region" description="Helical" evidence="5">
    <location>
        <begin position="30"/>
        <end position="47"/>
    </location>
</feature>
<evidence type="ECO:0000256" key="3">
    <source>
        <dbReference type="ARBA" id="ARBA00022989"/>
    </source>
</evidence>
<dbReference type="OrthoDB" id="7522192at2"/>
<comment type="caution">
    <text evidence="7">The sequence shown here is derived from an EMBL/GenBank/DDBJ whole genome shotgun (WGS) entry which is preliminary data.</text>
</comment>
<organism evidence="7 8">
    <name type="scientific">Novosphingobium lindaniclasticum LE124</name>
    <dbReference type="NCBI Taxonomy" id="1096930"/>
    <lineage>
        <taxon>Bacteria</taxon>
        <taxon>Pseudomonadati</taxon>
        <taxon>Pseudomonadota</taxon>
        <taxon>Alphaproteobacteria</taxon>
        <taxon>Sphingomonadales</taxon>
        <taxon>Sphingomonadaceae</taxon>
        <taxon>Novosphingobium</taxon>
    </lineage>
</organism>
<gene>
    <name evidence="7" type="ORF">L284_11815</name>
</gene>
<reference evidence="7 8" key="1">
    <citation type="journal article" date="2013" name="Genome Announc.">
        <title>Genome Sequence of Novosphingobium lindaniclasticum LE124T, Isolated from a Hexachlorocyclohexane Dumpsite.</title>
        <authorList>
            <person name="Saxena A."/>
            <person name="Nayyar N."/>
            <person name="Sangwan N."/>
            <person name="Kumari R."/>
            <person name="Khurana J.P."/>
            <person name="Lal R."/>
        </authorList>
    </citation>
    <scope>NUCLEOTIDE SEQUENCE [LARGE SCALE GENOMIC DNA]</scope>
    <source>
        <strain evidence="7 8">LE124</strain>
    </source>
</reference>
<dbReference type="PANTHER" id="PTHR37422:SF23">
    <property type="entry name" value="TEICHURONIC ACID BIOSYNTHESIS PROTEIN TUAE"/>
    <property type="match status" value="1"/>
</dbReference>
<evidence type="ECO:0000313" key="8">
    <source>
        <dbReference type="Proteomes" id="UP000015527"/>
    </source>
</evidence>
<evidence type="ECO:0000259" key="6">
    <source>
        <dbReference type="Pfam" id="PF04932"/>
    </source>
</evidence>
<dbReference type="GO" id="GO:0016020">
    <property type="term" value="C:membrane"/>
    <property type="evidence" value="ECO:0007669"/>
    <property type="project" value="UniProtKB-SubCell"/>
</dbReference>
<comment type="subcellular location">
    <subcellularLocation>
        <location evidence="1">Membrane</location>
        <topology evidence="1">Multi-pass membrane protein</topology>
    </subcellularLocation>
</comment>
<dbReference type="InterPro" id="IPR007016">
    <property type="entry name" value="O-antigen_ligase-rel_domated"/>
</dbReference>
<dbReference type="PANTHER" id="PTHR37422">
    <property type="entry name" value="TEICHURONIC ACID BIOSYNTHESIS PROTEIN TUAE"/>
    <property type="match status" value="1"/>
</dbReference>
<dbReference type="eggNOG" id="COG3307">
    <property type="taxonomic scope" value="Bacteria"/>
</dbReference>
<evidence type="ECO:0000256" key="2">
    <source>
        <dbReference type="ARBA" id="ARBA00022692"/>
    </source>
</evidence>
<name>T0HG62_9SPHN</name>
<protein>
    <recommendedName>
        <fullName evidence="6">O-antigen ligase-related domain-containing protein</fullName>
    </recommendedName>
</protein>
<feature type="transmembrane region" description="Helical" evidence="5">
    <location>
        <begin position="417"/>
        <end position="437"/>
    </location>
</feature>
<dbReference type="Pfam" id="PF04932">
    <property type="entry name" value="Wzy_C"/>
    <property type="match status" value="1"/>
</dbReference>
<dbReference type="InterPro" id="IPR051533">
    <property type="entry name" value="WaaL-like"/>
</dbReference>
<evidence type="ECO:0000256" key="5">
    <source>
        <dbReference type="SAM" id="Phobius"/>
    </source>
</evidence>
<feature type="transmembrane region" description="Helical" evidence="5">
    <location>
        <begin position="261"/>
        <end position="281"/>
    </location>
</feature>
<dbReference type="AlphaFoldDB" id="T0HG62"/>
<keyword evidence="8" id="KW-1185">Reference proteome</keyword>
<dbReference type="RefSeq" id="WP_021234209.1">
    <property type="nucleotide sequence ID" value="NZ_ATHL01000076.1"/>
</dbReference>